<evidence type="ECO:0000313" key="3">
    <source>
        <dbReference type="Proteomes" id="UP000256970"/>
    </source>
</evidence>
<proteinExistence type="predicted"/>
<gene>
    <name evidence="2" type="ORF">BQ4739_LOCUS7703</name>
</gene>
<dbReference type="AlphaFoldDB" id="A0A383VP44"/>
<feature type="compositionally biased region" description="Polar residues" evidence="1">
    <location>
        <begin position="65"/>
        <end position="75"/>
    </location>
</feature>
<dbReference type="InterPro" id="IPR011009">
    <property type="entry name" value="Kinase-like_dom_sf"/>
</dbReference>
<reference evidence="2 3" key="1">
    <citation type="submission" date="2016-10" db="EMBL/GenBank/DDBJ databases">
        <authorList>
            <person name="Cai Z."/>
        </authorList>
    </citation>
    <scope>NUCLEOTIDE SEQUENCE [LARGE SCALE GENOMIC DNA]</scope>
</reference>
<name>A0A383VP44_TETOB</name>
<protein>
    <recommendedName>
        <fullName evidence="4">Protein kinase domain-containing protein</fullName>
    </recommendedName>
</protein>
<dbReference type="Gene3D" id="1.10.510.10">
    <property type="entry name" value="Transferase(Phosphotransferase) domain 1"/>
    <property type="match status" value="1"/>
</dbReference>
<evidence type="ECO:0008006" key="4">
    <source>
        <dbReference type="Google" id="ProtNLM"/>
    </source>
</evidence>
<dbReference type="Proteomes" id="UP000256970">
    <property type="component" value="Unassembled WGS sequence"/>
</dbReference>
<sequence>MWSALCGFEPLPHELIDISTMRGVDRGVMKLVRRLLQRDPALRPTPRQLLSERLFQARGVTTTQVSQGSNISHGSAGSGHLIIQE</sequence>
<dbReference type="EMBL" id="FNXT01000784">
    <property type="protein sequence ID" value="SZX67295.1"/>
    <property type="molecule type" value="Genomic_DNA"/>
</dbReference>
<evidence type="ECO:0000256" key="1">
    <source>
        <dbReference type="SAM" id="MobiDB-lite"/>
    </source>
</evidence>
<keyword evidence="3" id="KW-1185">Reference proteome</keyword>
<accession>A0A383VP44</accession>
<organism evidence="2 3">
    <name type="scientific">Tetradesmus obliquus</name>
    <name type="common">Green alga</name>
    <name type="synonym">Acutodesmus obliquus</name>
    <dbReference type="NCBI Taxonomy" id="3088"/>
    <lineage>
        <taxon>Eukaryota</taxon>
        <taxon>Viridiplantae</taxon>
        <taxon>Chlorophyta</taxon>
        <taxon>core chlorophytes</taxon>
        <taxon>Chlorophyceae</taxon>
        <taxon>CS clade</taxon>
        <taxon>Sphaeropleales</taxon>
        <taxon>Scenedesmaceae</taxon>
        <taxon>Tetradesmus</taxon>
    </lineage>
</organism>
<feature type="region of interest" description="Disordered" evidence="1">
    <location>
        <begin position="65"/>
        <end position="85"/>
    </location>
</feature>
<evidence type="ECO:0000313" key="2">
    <source>
        <dbReference type="EMBL" id="SZX67295.1"/>
    </source>
</evidence>
<dbReference type="SUPFAM" id="SSF56112">
    <property type="entry name" value="Protein kinase-like (PK-like)"/>
    <property type="match status" value="1"/>
</dbReference>